<comment type="caution">
    <text evidence="7">The sequence shown here is derived from an EMBL/GenBank/DDBJ whole genome shotgun (WGS) entry which is preliminary data.</text>
</comment>
<evidence type="ECO:0000313" key="8">
    <source>
        <dbReference type="Proteomes" id="UP000585474"/>
    </source>
</evidence>
<dbReference type="SUPFAM" id="SSF116768">
    <property type="entry name" value="DNA-binding domain of EIN3-like"/>
    <property type="match status" value="1"/>
</dbReference>
<reference evidence="7 8" key="1">
    <citation type="submission" date="2019-07" db="EMBL/GenBank/DDBJ databases">
        <title>De Novo Assembly of kiwifruit Actinidia rufa.</title>
        <authorList>
            <person name="Sugita-Konishi S."/>
            <person name="Sato K."/>
            <person name="Mori E."/>
            <person name="Abe Y."/>
            <person name="Kisaki G."/>
            <person name="Hamano K."/>
            <person name="Suezawa K."/>
            <person name="Otani M."/>
            <person name="Fukuda T."/>
            <person name="Manabe T."/>
            <person name="Gomi K."/>
            <person name="Tabuchi M."/>
            <person name="Akimitsu K."/>
            <person name="Kataoka I."/>
        </authorList>
    </citation>
    <scope>NUCLEOTIDE SEQUENCE [LARGE SCALE GENOMIC DNA]</scope>
    <source>
        <strain evidence="8">cv. Fuchu</strain>
    </source>
</reference>
<evidence type="ECO:0000256" key="3">
    <source>
        <dbReference type="ARBA" id="ARBA00022745"/>
    </source>
</evidence>
<protein>
    <submittedName>
        <fullName evidence="7">Ethylene insensitive 3 family protein</fullName>
    </submittedName>
</protein>
<organism evidence="7 8">
    <name type="scientific">Actinidia rufa</name>
    <dbReference type="NCBI Taxonomy" id="165716"/>
    <lineage>
        <taxon>Eukaryota</taxon>
        <taxon>Viridiplantae</taxon>
        <taxon>Streptophyta</taxon>
        <taxon>Embryophyta</taxon>
        <taxon>Tracheophyta</taxon>
        <taxon>Spermatophyta</taxon>
        <taxon>Magnoliopsida</taxon>
        <taxon>eudicotyledons</taxon>
        <taxon>Gunneridae</taxon>
        <taxon>Pentapetalae</taxon>
        <taxon>asterids</taxon>
        <taxon>Ericales</taxon>
        <taxon>Actinidiaceae</taxon>
        <taxon>Actinidia</taxon>
    </lineage>
</organism>
<keyword evidence="3" id="KW-0936">Ethylene signaling pathway</keyword>
<evidence type="ECO:0000259" key="6">
    <source>
        <dbReference type="Pfam" id="PF04873"/>
    </source>
</evidence>
<dbReference type="PANTHER" id="PTHR33305:SF29">
    <property type="entry name" value="ETHYLENE INSENSITIVE 3-LIKE 5 PROTEIN"/>
    <property type="match status" value="1"/>
</dbReference>
<dbReference type="GO" id="GO:0003677">
    <property type="term" value="F:DNA binding"/>
    <property type="evidence" value="ECO:0007669"/>
    <property type="project" value="TreeGrafter"/>
</dbReference>
<evidence type="ECO:0000256" key="1">
    <source>
        <dbReference type="ARBA" id="ARBA00004123"/>
    </source>
</evidence>
<comment type="subcellular location">
    <subcellularLocation>
        <location evidence="1">Nucleus</location>
    </subcellularLocation>
</comment>
<dbReference type="InterPro" id="IPR006957">
    <property type="entry name" value="EIN3"/>
</dbReference>
<dbReference type="Proteomes" id="UP000585474">
    <property type="component" value="Unassembled WGS sequence"/>
</dbReference>
<keyword evidence="8" id="KW-1185">Reference proteome</keyword>
<accession>A0A7J0F5V0</accession>
<dbReference type="GO" id="GO:0009873">
    <property type="term" value="P:ethylene-activated signaling pathway"/>
    <property type="evidence" value="ECO:0007669"/>
    <property type="project" value="UniProtKB-KW"/>
</dbReference>
<gene>
    <name evidence="7" type="ORF">Acr_09g0004960</name>
</gene>
<dbReference type="OrthoDB" id="2017676at2759"/>
<dbReference type="AlphaFoldDB" id="A0A7J0F5V0"/>
<feature type="region of interest" description="Disordered" evidence="5">
    <location>
        <begin position="34"/>
        <end position="55"/>
    </location>
</feature>
<keyword evidence="4" id="KW-0539">Nucleus</keyword>
<comment type="similarity">
    <text evidence="2">Belongs to the EIN3 family.</text>
</comment>
<evidence type="ECO:0000256" key="5">
    <source>
        <dbReference type="SAM" id="MobiDB-lite"/>
    </source>
</evidence>
<dbReference type="GO" id="GO:0003700">
    <property type="term" value="F:DNA-binding transcription factor activity"/>
    <property type="evidence" value="ECO:0007669"/>
    <property type="project" value="InterPro"/>
</dbReference>
<dbReference type="FunFam" id="1.10.3180.10:FF:000001">
    <property type="entry name" value="Ethylene insensitive 3-like 1"/>
    <property type="match status" value="1"/>
</dbReference>
<feature type="domain" description="Ethylene insensitive 3-like DNA-binding" evidence="6">
    <location>
        <begin position="16"/>
        <end position="253"/>
    </location>
</feature>
<evidence type="ECO:0000256" key="4">
    <source>
        <dbReference type="ARBA" id="ARBA00023242"/>
    </source>
</evidence>
<dbReference type="Pfam" id="PF04873">
    <property type="entry name" value="EIN3_DNA-bd"/>
    <property type="match status" value="1"/>
</dbReference>
<sequence>MVQQAPMNEDDKLGYDELKKRIWKDRVRLQKLKAKHEAKEPEAEAKQELSRKKKMSRSQDAILKYMAKIMEECRAQGFVYGIVPERGKPVTGSSDSLREWWKGKVKFDQVAPVAVAEFLRVLEQGEFDPTSCMHFLQDLRDTTLGSLLSALMQHCMPPQRRFPLEKGLAPPWWSTGNEIWWGDQGIAEEQGPPPYRKPHDLKKAWKVSVLAGIIKHMSPNLERMRRLVRQSKCLQHKMTATETSTWCKVVNQEAALLKLTEKKLKDLTVERQWREGGRRITAVMRHKLIEKVSIFKDSDSIDWAQEMGNENYGVHRNDVEEGSCGSREDFENYWGENVIQQIPLDVVMGIQRGNTDLTMNPILEELLNEEGETSIWDVGYHQ</sequence>
<feature type="compositionally biased region" description="Basic and acidic residues" evidence="5">
    <location>
        <begin position="35"/>
        <end position="50"/>
    </location>
</feature>
<dbReference type="InterPro" id="IPR023278">
    <property type="entry name" value="Ethylene_insens-like_DNA-bd"/>
</dbReference>
<dbReference type="EMBL" id="BJWL01000009">
    <property type="protein sequence ID" value="GFY94050.1"/>
    <property type="molecule type" value="Genomic_DNA"/>
</dbReference>
<evidence type="ECO:0000256" key="2">
    <source>
        <dbReference type="ARBA" id="ARBA00009416"/>
    </source>
</evidence>
<dbReference type="PANTHER" id="PTHR33305">
    <property type="entry name" value="ETHYLENE INSENSITIVE 3-LIKE 2 PROTEIN"/>
    <property type="match status" value="1"/>
</dbReference>
<name>A0A7J0F5V0_9ERIC</name>
<dbReference type="InterPro" id="IPR047091">
    <property type="entry name" value="EIN3-like_DNA-bd"/>
</dbReference>
<proteinExistence type="inferred from homology"/>
<evidence type="ECO:0000313" key="7">
    <source>
        <dbReference type="EMBL" id="GFY94050.1"/>
    </source>
</evidence>
<dbReference type="GO" id="GO:0005634">
    <property type="term" value="C:nucleus"/>
    <property type="evidence" value="ECO:0007669"/>
    <property type="project" value="UniProtKB-SubCell"/>
</dbReference>
<dbReference type="Gene3D" id="1.10.3180.10">
    <property type="entry name" value="DNA-binding domain of EIN3-like"/>
    <property type="match status" value="2"/>
</dbReference>